<keyword evidence="20" id="KW-0472">Membrane</keyword>
<keyword evidence="13" id="KW-0460">Magnesium</keyword>
<dbReference type="Proteomes" id="UP001152320">
    <property type="component" value="Chromosome 17"/>
</dbReference>
<keyword evidence="11" id="KW-0378">Hydrolase</keyword>
<keyword evidence="8" id="KW-0597">Phosphoprotein</keyword>
<feature type="region of interest" description="Disordered" evidence="19">
    <location>
        <begin position="54"/>
        <end position="115"/>
    </location>
</feature>
<evidence type="ECO:0000256" key="16">
    <source>
        <dbReference type="ARBA" id="ARBA00023242"/>
    </source>
</evidence>
<dbReference type="GO" id="GO:0008859">
    <property type="term" value="F:exoribonuclease II activity"/>
    <property type="evidence" value="ECO:0007669"/>
    <property type="project" value="UniProtKB-EC"/>
</dbReference>
<dbReference type="OrthoDB" id="448399at2759"/>
<dbReference type="GO" id="GO:0005737">
    <property type="term" value="C:cytoplasm"/>
    <property type="evidence" value="ECO:0007669"/>
    <property type="project" value="UniProtKB-SubCell"/>
</dbReference>
<dbReference type="GO" id="GO:0005730">
    <property type="term" value="C:nucleolus"/>
    <property type="evidence" value="ECO:0007669"/>
    <property type="project" value="UniProtKB-SubCell"/>
</dbReference>
<comment type="subcellular location">
    <subcellularLocation>
        <location evidence="3">Cytoplasm</location>
    </subcellularLocation>
    <subcellularLocation>
        <location evidence="4">Nucleus</location>
        <location evidence="4">Nucleolus</location>
    </subcellularLocation>
</comment>
<keyword evidence="23" id="KW-1185">Reference proteome</keyword>
<dbReference type="EMBL" id="JAIZAY010000017">
    <property type="protein sequence ID" value="KAJ8025403.1"/>
    <property type="molecule type" value="Genomic_DNA"/>
</dbReference>
<evidence type="ECO:0000259" key="21">
    <source>
        <dbReference type="SMART" id="SM00479"/>
    </source>
</evidence>
<evidence type="ECO:0000256" key="2">
    <source>
        <dbReference type="ARBA" id="ARBA00001946"/>
    </source>
</evidence>
<dbReference type="InterPro" id="IPR047201">
    <property type="entry name" value="ERI-1_3'hExo-like"/>
</dbReference>
<dbReference type="Pfam" id="PF00929">
    <property type="entry name" value="RNase_T"/>
    <property type="match status" value="1"/>
</dbReference>
<comment type="cofactor">
    <cofactor evidence="2">
        <name>Mg(2+)</name>
        <dbReference type="ChEBI" id="CHEBI:18420"/>
    </cofactor>
</comment>
<sequence>MFVGLDIGLPFVAVSFIVATLITVLYLSQSINNNTKKMTSTTQTTNTDVQTNVEHDQEAVKPSNPDTSPDSQVSTSCSHIGWKRQSPGAQDDLNESPSKKQSPNKEKPEGKDLSHPVYKSISLKNGQINQMTQQQLKSMLSQFKLDTRGYPDVLKKRLKTYFSHKSLDNAGLGIPQAQQHYDYLCVIDFEATCERVNAEDYLHEIIEFPIVLVNTKTKQVEDSFMSFCKPLLNPKLSDFCTMLTNISQTQVDYADTFPVVLERVNRWMKEKQLGTKYTYAVVTDGPWDMNMFLRVQCKISEVNFPPFAKKWINLSKTFSNFYKTNRVKLELMLKNLGYEFEGRPHRGIDDAKNIARIAIKLMEDGCELVINDWLT</sequence>
<dbReference type="InterPro" id="IPR036397">
    <property type="entry name" value="RNaseH_sf"/>
</dbReference>
<keyword evidence="12" id="KW-0269">Exonuclease</keyword>
<dbReference type="GO" id="GO:0006364">
    <property type="term" value="P:rRNA processing"/>
    <property type="evidence" value="ECO:0007669"/>
    <property type="project" value="UniProtKB-KW"/>
</dbReference>
<dbReference type="InterPro" id="IPR013520">
    <property type="entry name" value="Ribonucl_H"/>
</dbReference>
<comment type="catalytic activity">
    <reaction evidence="1">
        <text>Exonucleolytic cleavage in the 3'- to 5'-direction to yield nucleoside 5'-phosphates.</text>
        <dbReference type="EC" id="3.1.13.1"/>
    </reaction>
</comment>
<keyword evidence="20" id="KW-0812">Transmembrane</keyword>
<keyword evidence="16" id="KW-0539">Nucleus</keyword>
<dbReference type="InterPro" id="IPR036361">
    <property type="entry name" value="SAP_dom_sf"/>
</dbReference>
<evidence type="ECO:0000256" key="10">
    <source>
        <dbReference type="ARBA" id="ARBA00022723"/>
    </source>
</evidence>
<proteinExistence type="predicted"/>
<evidence type="ECO:0000256" key="19">
    <source>
        <dbReference type="SAM" id="MobiDB-lite"/>
    </source>
</evidence>
<evidence type="ECO:0000256" key="7">
    <source>
        <dbReference type="ARBA" id="ARBA00022552"/>
    </source>
</evidence>
<dbReference type="EC" id="3.1.13.1" evidence="5"/>
<organism evidence="22 23">
    <name type="scientific">Holothuria leucospilota</name>
    <name type="common">Black long sea cucumber</name>
    <name type="synonym">Mertensiothuria leucospilota</name>
    <dbReference type="NCBI Taxonomy" id="206669"/>
    <lineage>
        <taxon>Eukaryota</taxon>
        <taxon>Metazoa</taxon>
        <taxon>Echinodermata</taxon>
        <taxon>Eleutherozoa</taxon>
        <taxon>Echinozoa</taxon>
        <taxon>Holothuroidea</taxon>
        <taxon>Aspidochirotacea</taxon>
        <taxon>Aspidochirotida</taxon>
        <taxon>Holothuriidae</taxon>
        <taxon>Holothuria</taxon>
    </lineage>
</organism>
<dbReference type="GO" id="GO:0046872">
    <property type="term" value="F:metal ion binding"/>
    <property type="evidence" value="ECO:0007669"/>
    <property type="project" value="UniProtKB-KW"/>
</dbReference>
<evidence type="ECO:0000256" key="6">
    <source>
        <dbReference type="ARBA" id="ARBA00022490"/>
    </source>
</evidence>
<keyword evidence="7" id="KW-0698">rRNA processing</keyword>
<keyword evidence="15" id="KW-0943">RNA-mediated gene silencing</keyword>
<dbReference type="Gene3D" id="3.30.420.10">
    <property type="entry name" value="Ribonuclease H-like superfamily/Ribonuclease H"/>
    <property type="match status" value="1"/>
</dbReference>
<keyword evidence="6" id="KW-0963">Cytoplasm</keyword>
<evidence type="ECO:0000256" key="18">
    <source>
        <dbReference type="ARBA" id="ARBA00080754"/>
    </source>
</evidence>
<evidence type="ECO:0000256" key="17">
    <source>
        <dbReference type="ARBA" id="ARBA00070944"/>
    </source>
</evidence>
<dbReference type="SMART" id="SM00479">
    <property type="entry name" value="EXOIII"/>
    <property type="match status" value="1"/>
</dbReference>
<evidence type="ECO:0000256" key="15">
    <source>
        <dbReference type="ARBA" id="ARBA00023158"/>
    </source>
</evidence>
<keyword evidence="9" id="KW-0540">Nuclease</keyword>
<name>A0A9Q0YMX0_HOLLE</name>
<evidence type="ECO:0000256" key="9">
    <source>
        <dbReference type="ARBA" id="ARBA00022722"/>
    </source>
</evidence>
<dbReference type="PANTHER" id="PTHR23044:SF61">
    <property type="entry name" value="3'-5' EXORIBONUCLEASE 1-RELATED"/>
    <property type="match status" value="1"/>
</dbReference>
<evidence type="ECO:0000313" key="23">
    <source>
        <dbReference type="Proteomes" id="UP001152320"/>
    </source>
</evidence>
<feature type="transmembrane region" description="Helical" evidence="20">
    <location>
        <begin position="7"/>
        <end position="27"/>
    </location>
</feature>
<dbReference type="InterPro" id="IPR051274">
    <property type="entry name" value="3-5_Exoribonuclease"/>
</dbReference>
<dbReference type="SUPFAM" id="SSF53098">
    <property type="entry name" value="Ribonuclease H-like"/>
    <property type="match status" value="1"/>
</dbReference>
<protein>
    <recommendedName>
        <fullName evidence="17">3'-5' exoribonuclease 1</fullName>
        <ecNumber evidence="5">3.1.13.1</ecNumber>
    </recommendedName>
    <alternativeName>
        <fullName evidence="18">Histone mRNA 3'-exonuclease 1</fullName>
    </alternativeName>
</protein>
<evidence type="ECO:0000256" key="13">
    <source>
        <dbReference type="ARBA" id="ARBA00022842"/>
    </source>
</evidence>
<feature type="domain" description="Exonuclease" evidence="21">
    <location>
        <begin position="183"/>
        <end position="367"/>
    </location>
</feature>
<comment type="caution">
    <text evidence="22">The sequence shown here is derived from an EMBL/GenBank/DDBJ whole genome shotgun (WGS) entry which is preliminary data.</text>
</comment>
<dbReference type="AlphaFoldDB" id="A0A9Q0YMX0"/>
<evidence type="ECO:0000256" key="3">
    <source>
        <dbReference type="ARBA" id="ARBA00004496"/>
    </source>
</evidence>
<evidence type="ECO:0000256" key="11">
    <source>
        <dbReference type="ARBA" id="ARBA00022801"/>
    </source>
</evidence>
<dbReference type="CDD" id="cd06133">
    <property type="entry name" value="ERI-1_3'hExo_like"/>
    <property type="match status" value="1"/>
</dbReference>
<evidence type="ECO:0000256" key="1">
    <source>
        <dbReference type="ARBA" id="ARBA00001849"/>
    </source>
</evidence>
<keyword evidence="20" id="KW-1133">Transmembrane helix</keyword>
<keyword evidence="10" id="KW-0479">Metal-binding</keyword>
<accession>A0A9Q0YMX0</accession>
<dbReference type="PANTHER" id="PTHR23044">
    <property type="entry name" value="3'-5' EXONUCLEASE ERI1-RELATED"/>
    <property type="match status" value="1"/>
</dbReference>
<dbReference type="FunFam" id="1.10.720.30:FF:000015">
    <property type="entry name" value="3'-5' exoribonuclease 1"/>
    <property type="match status" value="1"/>
</dbReference>
<evidence type="ECO:0000256" key="12">
    <source>
        <dbReference type="ARBA" id="ARBA00022839"/>
    </source>
</evidence>
<dbReference type="Gene3D" id="1.10.720.30">
    <property type="entry name" value="SAP domain"/>
    <property type="match status" value="1"/>
</dbReference>
<reference evidence="22" key="1">
    <citation type="submission" date="2021-10" db="EMBL/GenBank/DDBJ databases">
        <title>Tropical sea cucumber genome reveals ecological adaptation and Cuvierian tubules defense mechanism.</title>
        <authorList>
            <person name="Chen T."/>
        </authorList>
    </citation>
    <scope>NUCLEOTIDE SEQUENCE</scope>
    <source>
        <strain evidence="22">Nanhai2018</strain>
        <tissue evidence="22">Muscle</tissue>
    </source>
</reference>
<dbReference type="FunFam" id="3.30.420.10:FF:000034">
    <property type="entry name" value="3'-5' exoribonuclease 1"/>
    <property type="match status" value="1"/>
</dbReference>
<gene>
    <name evidence="22" type="ORF">HOLleu_32949</name>
</gene>
<feature type="compositionally biased region" description="Polar residues" evidence="19">
    <location>
        <begin position="64"/>
        <end position="78"/>
    </location>
</feature>
<evidence type="ECO:0000256" key="4">
    <source>
        <dbReference type="ARBA" id="ARBA00004604"/>
    </source>
</evidence>
<dbReference type="GO" id="GO:0003723">
    <property type="term" value="F:RNA binding"/>
    <property type="evidence" value="ECO:0007669"/>
    <property type="project" value="UniProtKB-KW"/>
</dbReference>
<evidence type="ECO:0000313" key="22">
    <source>
        <dbReference type="EMBL" id="KAJ8025403.1"/>
    </source>
</evidence>
<dbReference type="InterPro" id="IPR012337">
    <property type="entry name" value="RNaseH-like_sf"/>
</dbReference>
<evidence type="ECO:0000256" key="14">
    <source>
        <dbReference type="ARBA" id="ARBA00022884"/>
    </source>
</evidence>
<keyword evidence="14" id="KW-0694">RNA-binding</keyword>
<feature type="compositionally biased region" description="Basic and acidic residues" evidence="19">
    <location>
        <begin position="103"/>
        <end position="114"/>
    </location>
</feature>
<evidence type="ECO:0000256" key="20">
    <source>
        <dbReference type="SAM" id="Phobius"/>
    </source>
</evidence>
<evidence type="ECO:0000256" key="8">
    <source>
        <dbReference type="ARBA" id="ARBA00022553"/>
    </source>
</evidence>
<dbReference type="GO" id="GO:0031047">
    <property type="term" value="P:regulatory ncRNA-mediated gene silencing"/>
    <property type="evidence" value="ECO:0007669"/>
    <property type="project" value="UniProtKB-KW"/>
</dbReference>
<evidence type="ECO:0000256" key="5">
    <source>
        <dbReference type="ARBA" id="ARBA00012163"/>
    </source>
</evidence>